<dbReference type="EMBL" id="JBBKXY010000001">
    <property type="protein sequence ID" value="MFD3292433.1"/>
    <property type="molecule type" value="Genomic_DNA"/>
</dbReference>
<dbReference type="Proteomes" id="UP001598112">
    <property type="component" value="Unassembled WGS sequence"/>
</dbReference>
<keyword evidence="3" id="KW-0479">Metal-binding</keyword>
<comment type="caution">
    <text evidence="10">The sequence shown here is derived from an EMBL/GenBank/DDBJ whole genome shotgun (WGS) entry which is preliminary data.</text>
</comment>
<dbReference type="GO" id="GO:0008237">
    <property type="term" value="F:metallopeptidase activity"/>
    <property type="evidence" value="ECO:0007669"/>
    <property type="project" value="UniProtKB-KW"/>
</dbReference>
<keyword evidence="4" id="KW-0732">Signal</keyword>
<feature type="domain" description="Peptidase M43 pregnancy-associated plasma-A" evidence="9">
    <location>
        <begin position="37"/>
        <end position="127"/>
    </location>
</feature>
<reference evidence="10 11" key="1">
    <citation type="submission" date="2024-03" db="EMBL/GenBank/DDBJ databases">
        <title>Aquirufa genome sequencing.</title>
        <authorList>
            <person name="Pitt A."/>
            <person name="Hahn M.W."/>
        </authorList>
    </citation>
    <scope>NUCLEOTIDE SEQUENCE [LARGE SCALE GENOMIC DNA]</scope>
    <source>
        <strain evidence="10 11">KTFRIE-69F</strain>
    </source>
</reference>
<evidence type="ECO:0000256" key="1">
    <source>
        <dbReference type="ARBA" id="ARBA00008721"/>
    </source>
</evidence>
<evidence type="ECO:0000256" key="8">
    <source>
        <dbReference type="ARBA" id="ARBA00023157"/>
    </source>
</evidence>
<evidence type="ECO:0000256" key="6">
    <source>
        <dbReference type="ARBA" id="ARBA00022833"/>
    </source>
</evidence>
<evidence type="ECO:0000259" key="9">
    <source>
        <dbReference type="Pfam" id="PF05572"/>
    </source>
</evidence>
<dbReference type="RefSeq" id="WP_377977807.1">
    <property type="nucleotide sequence ID" value="NZ_JBBKXY010000001.1"/>
</dbReference>
<keyword evidence="8" id="KW-1015">Disulfide bond</keyword>
<evidence type="ECO:0000256" key="4">
    <source>
        <dbReference type="ARBA" id="ARBA00022729"/>
    </source>
</evidence>
<evidence type="ECO:0000256" key="7">
    <source>
        <dbReference type="ARBA" id="ARBA00023049"/>
    </source>
</evidence>
<dbReference type="Gene3D" id="3.40.390.10">
    <property type="entry name" value="Collagenase (Catalytic Domain)"/>
    <property type="match status" value="1"/>
</dbReference>
<evidence type="ECO:0000313" key="10">
    <source>
        <dbReference type="EMBL" id="MFD3292433.1"/>
    </source>
</evidence>
<accession>A0ABW6D5Z7</accession>
<evidence type="ECO:0000256" key="2">
    <source>
        <dbReference type="ARBA" id="ARBA00022670"/>
    </source>
</evidence>
<dbReference type="PANTHER" id="PTHR47466:SF1">
    <property type="entry name" value="METALLOPROTEASE MEP1 (AFU_ORTHOLOGUE AFUA_1G07730)-RELATED"/>
    <property type="match status" value="1"/>
</dbReference>
<keyword evidence="7 10" id="KW-0482">Metalloprotease</keyword>
<protein>
    <submittedName>
        <fullName evidence="10">M43 family zinc metalloprotease</fullName>
    </submittedName>
</protein>
<dbReference type="Pfam" id="PF05572">
    <property type="entry name" value="Peptidase_M43"/>
    <property type="match status" value="1"/>
</dbReference>
<keyword evidence="5" id="KW-0378">Hydrolase</keyword>
<organism evidence="10 11">
    <name type="scientific">Aquirufa originis</name>
    <dbReference type="NCBI Taxonomy" id="3096514"/>
    <lineage>
        <taxon>Bacteria</taxon>
        <taxon>Pseudomonadati</taxon>
        <taxon>Bacteroidota</taxon>
        <taxon>Cytophagia</taxon>
        <taxon>Cytophagales</taxon>
        <taxon>Flectobacillaceae</taxon>
        <taxon>Aquirufa</taxon>
    </lineage>
</organism>
<evidence type="ECO:0000313" key="11">
    <source>
        <dbReference type="Proteomes" id="UP001598112"/>
    </source>
</evidence>
<dbReference type="PANTHER" id="PTHR47466">
    <property type="match status" value="1"/>
</dbReference>
<dbReference type="InterPro" id="IPR024079">
    <property type="entry name" value="MetalloPept_cat_dom_sf"/>
</dbReference>
<keyword evidence="2" id="KW-0645">Protease</keyword>
<gene>
    <name evidence="10" type="ORF">SKC35_01915</name>
</gene>
<evidence type="ECO:0000256" key="3">
    <source>
        <dbReference type="ARBA" id="ARBA00022723"/>
    </source>
</evidence>
<keyword evidence="11" id="KW-1185">Reference proteome</keyword>
<proteinExistence type="inferred from homology"/>
<dbReference type="SUPFAM" id="SSF55486">
    <property type="entry name" value="Metalloproteases ('zincins'), catalytic domain"/>
    <property type="match status" value="1"/>
</dbReference>
<sequence length="333" mass="37002">MTAGFVPSENKKMLIIGGIRAITHCDPNSTINYELASGKVVAHEMGHCFGLIHTFQNNGDDGLSDTSIDNVQNQSCINPISCIFTSCSSCGISSNPTSQMTNFMSYTTPNCMSIFSPMQVDLMRYNLNTSQIDVVYQTQTTPNLQSMTRDGSVVVNTFNSIPSGYHTINTNLFPNLLTTNVSWVPNTSSVWWGISGVKNINAWIQPSSGQNMMFTVSASNICGSSTRNITFATQSGYMIYSTASIQNQMIIEFDNTINVDVLPQTISIVDEKDFDIEKSIDVKTSFKNKQFINGNKLFIDVKGLKRGVKIIRFEFMKDGKLLDFKTERVFFID</sequence>
<evidence type="ECO:0000256" key="5">
    <source>
        <dbReference type="ARBA" id="ARBA00022801"/>
    </source>
</evidence>
<keyword evidence="6" id="KW-0862">Zinc</keyword>
<dbReference type="InterPro" id="IPR008754">
    <property type="entry name" value="Peptidase_M43"/>
</dbReference>
<comment type="similarity">
    <text evidence="1">Belongs to the peptidase M43B family.</text>
</comment>
<name>A0ABW6D5Z7_9BACT</name>